<dbReference type="InterPro" id="IPR017900">
    <property type="entry name" value="4Fe4S_Fe_S_CS"/>
</dbReference>
<accession>A0A8B3S0V5</accession>
<evidence type="ECO:0000313" key="3">
    <source>
        <dbReference type="Proteomes" id="UP000291831"/>
    </source>
</evidence>
<dbReference type="InterPro" id="IPR017896">
    <property type="entry name" value="4Fe4S_Fe-S-bd"/>
</dbReference>
<dbReference type="GO" id="GO:0052592">
    <property type="term" value="F:oxidoreductase activity, acting on CH or CH2 groups, with an iron-sulfur protein as acceptor"/>
    <property type="evidence" value="ECO:0007669"/>
    <property type="project" value="TreeGrafter"/>
</dbReference>
<dbReference type="EMBL" id="RPGO01000029">
    <property type="protein sequence ID" value="RZB29297.1"/>
    <property type="molecule type" value="Genomic_DNA"/>
</dbReference>
<evidence type="ECO:0000259" key="1">
    <source>
        <dbReference type="PROSITE" id="PS51379"/>
    </source>
</evidence>
<dbReference type="PROSITE" id="PS00198">
    <property type="entry name" value="4FE4S_FER_1"/>
    <property type="match status" value="1"/>
</dbReference>
<evidence type="ECO:0000313" key="2">
    <source>
        <dbReference type="EMBL" id="RZB29297.1"/>
    </source>
</evidence>
<dbReference type="Pfam" id="PF04432">
    <property type="entry name" value="FrhB_FdhB_C"/>
    <property type="match status" value="1"/>
</dbReference>
<dbReference type="Pfam" id="PF04422">
    <property type="entry name" value="FrhB_FdhB_N"/>
    <property type="match status" value="1"/>
</dbReference>
<organism evidence="2 3">
    <name type="scientific">Candidatus Argoarchaeum ethanivorans</name>
    <dbReference type="NCBI Taxonomy" id="2608793"/>
    <lineage>
        <taxon>Archaea</taxon>
        <taxon>Methanobacteriati</taxon>
        <taxon>Methanobacteriota</taxon>
        <taxon>Stenosarchaea group</taxon>
        <taxon>Methanomicrobia</taxon>
        <taxon>Methanosarcinales</taxon>
        <taxon>Methanosarcinales incertae sedis</taxon>
        <taxon>GOM Arc I cluster</taxon>
        <taxon>Candidatus Argoarchaeum</taxon>
    </lineage>
</organism>
<dbReference type="PANTHER" id="PTHR31332">
    <property type="entry name" value="7-HYDROXYMETHYL CHLOROPHYLL A REDUCTASE, CHLOROPLASTIC"/>
    <property type="match status" value="1"/>
</dbReference>
<gene>
    <name evidence="2" type="ORF">AEth_01265</name>
</gene>
<dbReference type="Gene3D" id="3.30.70.20">
    <property type="match status" value="1"/>
</dbReference>
<protein>
    <submittedName>
        <fullName evidence="2">Coenzyme F420 hydrogenase subunit beta</fullName>
        <ecNumber evidence="2">1.12.98.1</ecNumber>
    </submittedName>
</protein>
<dbReference type="AlphaFoldDB" id="A0A8B3S0V5"/>
<dbReference type="InterPro" id="IPR045220">
    <property type="entry name" value="FRHB/FDHB/HCAR-like"/>
</dbReference>
<proteinExistence type="predicted"/>
<dbReference type="PROSITE" id="PS51379">
    <property type="entry name" value="4FE4S_FER_2"/>
    <property type="match status" value="1"/>
</dbReference>
<comment type="caution">
    <text evidence="2">The sequence shown here is derived from an EMBL/GenBank/DDBJ whole genome shotgun (WGS) entry which is preliminary data.</text>
</comment>
<feature type="domain" description="4Fe-4S ferredoxin-type" evidence="1">
    <location>
        <begin position="8"/>
        <end position="37"/>
    </location>
</feature>
<dbReference type="Proteomes" id="UP000291831">
    <property type="component" value="Unassembled WGS sequence"/>
</dbReference>
<dbReference type="EC" id="1.12.98.1" evidence="2"/>
<sequence length="347" mass="39265">MPAYEELESEVIESGICTCCGACIASCPLNHLQWINGIPKRPEKKDACKDCETCYHACYKTGFNESKIEEMIFGRQRREEEAIGIYRNIFEAKVNDKKILSKSQDGGIVTAILRYVLNADIIDGAILAESYKWKPEPTVATTFDGFVKASGTKYGTTPNLMKIRTAVIDQTLDRVCIVGTPCHIRSTRHLQYINFELYPAITLLVGLFCRENFEYEKMRKRIEEDSVDITEITKISVSKNFFNAYTKENKLSFPITETSGWVPKHCLVCEDYTSELADISVGCEGSGEGWSTVIIRTETGEKIFSGLERSGVITTKTLGDLDHIKEVSIRKRRKAEHSRETFKLKED</sequence>
<reference evidence="3" key="1">
    <citation type="submission" date="2019-01" db="EMBL/GenBank/DDBJ databases">
        <title>Anaerobic oxidation of ethane by archaea from a marine hydrocarbon seep.</title>
        <authorList>
            <person name="Musat F."/>
        </authorList>
    </citation>
    <scope>NUCLEOTIDE SEQUENCE [LARGE SCALE GENOMIC DNA]</scope>
</reference>
<dbReference type="InterPro" id="IPR007516">
    <property type="entry name" value="Co_F420_Hydgase/DH_bsu_N"/>
</dbReference>
<dbReference type="PANTHER" id="PTHR31332:SF0">
    <property type="entry name" value="7-HYDROXYMETHYL CHLOROPHYLL A REDUCTASE, CHLOROPLASTIC"/>
    <property type="match status" value="1"/>
</dbReference>
<dbReference type="InterPro" id="IPR007525">
    <property type="entry name" value="FrhB_FdhB_C"/>
</dbReference>
<keyword evidence="2" id="KW-0560">Oxidoreductase</keyword>
<name>A0A8B3S0V5_9EURY</name>
<dbReference type="GO" id="GO:0050454">
    <property type="term" value="F:coenzyme F420 hydrogenase activity"/>
    <property type="evidence" value="ECO:0007669"/>
    <property type="project" value="UniProtKB-EC"/>
</dbReference>
<dbReference type="SUPFAM" id="SSF54862">
    <property type="entry name" value="4Fe-4S ferredoxins"/>
    <property type="match status" value="1"/>
</dbReference>